<keyword evidence="2" id="KW-0560">Oxidoreductase</keyword>
<sequence>MAFEQKYFKLNTGAHIPAIGLGTWQDEAEQEQAVLTALHAGYRHIDTARCYGTEKAVGNAIKRSGIPRHQIFVTSKLCNNRHHPDDVGLALQQSLENLGLEYLDLFLMHWPVAFKPGDDTFPTDQDGNVIVANIDYIYTYKAMESLIRSGKSKAIGVSNFSRKEIERLLANSSIVPAVNQIELHPWLQQTEFTKFLEDQGIHVTQYSPLGNQNEIYGGRDEADKVKEDEVLRRIGQKHGRTGAQIALGWGISRGHSVIPKSKTQTRIHENLRAVVELSPEDISDIEAIDKNIRYNDPSKKFGYEFFADLPGKRAEPSKVGTDHPRV</sequence>
<dbReference type="EMBL" id="CAJVPA010000184">
    <property type="protein sequence ID" value="CAG8374332.1"/>
    <property type="molecule type" value="Genomic_DNA"/>
</dbReference>
<feature type="site" description="Lowers pKa of active site Tyr" evidence="8">
    <location>
        <position position="76"/>
    </location>
</feature>
<dbReference type="PRINTS" id="PR00069">
    <property type="entry name" value="ALDKETRDTASE"/>
</dbReference>
<protein>
    <recommendedName>
        <fullName evidence="1">D-xylose reductase [NAD(P)H]</fullName>
        <ecNumber evidence="1">1.1.1.307</ecNumber>
    </recommendedName>
</protein>
<gene>
    <name evidence="10" type="ORF">PSALAMII_LOCUS5283</name>
</gene>
<reference evidence="10" key="1">
    <citation type="submission" date="2021-07" db="EMBL/GenBank/DDBJ databases">
        <authorList>
            <person name="Branca A.L. A."/>
        </authorList>
    </citation>
    <scope>NUCLEOTIDE SEQUENCE</scope>
</reference>
<dbReference type="InterPro" id="IPR018170">
    <property type="entry name" value="Aldo/ket_reductase_CS"/>
</dbReference>
<dbReference type="FunFam" id="3.20.20.100:FF:000002">
    <property type="entry name" value="2,5-diketo-D-gluconic acid reductase A"/>
    <property type="match status" value="1"/>
</dbReference>
<evidence type="ECO:0000313" key="11">
    <source>
        <dbReference type="Proteomes" id="UP001152646"/>
    </source>
</evidence>
<dbReference type="InterPro" id="IPR020471">
    <property type="entry name" value="AKR"/>
</dbReference>
<dbReference type="InterPro" id="IPR023210">
    <property type="entry name" value="NADP_OxRdtase_dom"/>
</dbReference>
<feature type="active site" description="Proton donor" evidence="6">
    <location>
        <position position="51"/>
    </location>
</feature>
<dbReference type="PIRSF" id="PIRSF000097">
    <property type="entry name" value="AKR"/>
    <property type="match status" value="1"/>
</dbReference>
<accession>A0A9W4J7D7</accession>
<evidence type="ECO:0000256" key="5">
    <source>
        <dbReference type="ARBA" id="ARBA00049485"/>
    </source>
</evidence>
<name>A0A9W4J7D7_9EURO</name>
<dbReference type="PROSITE" id="PS00062">
    <property type="entry name" value="ALDOKETO_REDUCTASE_2"/>
    <property type="match status" value="1"/>
</dbReference>
<evidence type="ECO:0000256" key="1">
    <source>
        <dbReference type="ARBA" id="ARBA00012845"/>
    </source>
</evidence>
<evidence type="ECO:0000256" key="8">
    <source>
        <dbReference type="PIRSR" id="PIRSR000097-3"/>
    </source>
</evidence>
<feature type="domain" description="NADP-dependent oxidoreductase" evidence="9">
    <location>
        <begin position="19"/>
        <end position="289"/>
    </location>
</feature>
<dbReference type="Proteomes" id="UP001152646">
    <property type="component" value="Unassembled WGS sequence"/>
</dbReference>
<evidence type="ECO:0000313" key="10">
    <source>
        <dbReference type="EMBL" id="CAG8374332.1"/>
    </source>
</evidence>
<comment type="function">
    <text evidence="3">Catalyzes the initial reaction in the xylose utilization pathway by reducing D-xylose into xylitol. Xylose is a major component of hemicelluloses such as xylan. Most fungi utilize D-xylose via three enzymatic reactions, xylose reductase (XR), xylitol dehydrogenase (XDH), and xylulokinase, to form xylulose 5-phosphate, which enters pentose phosphate pathway.</text>
</comment>
<evidence type="ECO:0000256" key="6">
    <source>
        <dbReference type="PIRSR" id="PIRSR000097-1"/>
    </source>
</evidence>
<dbReference type="PANTHER" id="PTHR11732">
    <property type="entry name" value="ALDO/KETO REDUCTASE"/>
    <property type="match status" value="1"/>
</dbReference>
<evidence type="ECO:0000259" key="9">
    <source>
        <dbReference type="Pfam" id="PF00248"/>
    </source>
</evidence>
<evidence type="ECO:0000256" key="4">
    <source>
        <dbReference type="ARBA" id="ARBA00047534"/>
    </source>
</evidence>
<dbReference type="Gene3D" id="3.20.20.100">
    <property type="entry name" value="NADP-dependent oxidoreductase domain"/>
    <property type="match status" value="1"/>
</dbReference>
<dbReference type="AlphaFoldDB" id="A0A9W4J7D7"/>
<proteinExistence type="predicted"/>
<evidence type="ECO:0000256" key="2">
    <source>
        <dbReference type="ARBA" id="ARBA00023002"/>
    </source>
</evidence>
<comment type="catalytic activity">
    <reaction evidence="4">
        <text>xylitol + NADP(+) = D-xylose + NADPH + H(+)</text>
        <dbReference type="Rhea" id="RHEA:27445"/>
        <dbReference type="ChEBI" id="CHEBI:15378"/>
        <dbReference type="ChEBI" id="CHEBI:17151"/>
        <dbReference type="ChEBI" id="CHEBI:53455"/>
        <dbReference type="ChEBI" id="CHEBI:57783"/>
        <dbReference type="ChEBI" id="CHEBI:58349"/>
        <dbReference type="EC" id="1.1.1.307"/>
    </reaction>
</comment>
<evidence type="ECO:0000256" key="3">
    <source>
        <dbReference type="ARBA" id="ARBA00025065"/>
    </source>
</evidence>
<dbReference type="SUPFAM" id="SSF51430">
    <property type="entry name" value="NAD(P)-linked oxidoreductase"/>
    <property type="match status" value="1"/>
</dbReference>
<dbReference type="GO" id="GO:0016616">
    <property type="term" value="F:oxidoreductase activity, acting on the CH-OH group of donors, NAD or NADP as acceptor"/>
    <property type="evidence" value="ECO:0007669"/>
    <property type="project" value="UniProtKB-ARBA"/>
</dbReference>
<dbReference type="PROSITE" id="PS00798">
    <property type="entry name" value="ALDOKETO_REDUCTASE_1"/>
    <property type="match status" value="1"/>
</dbReference>
<feature type="binding site" evidence="7">
    <location>
        <position position="109"/>
    </location>
    <ligand>
        <name>substrate</name>
    </ligand>
</feature>
<dbReference type="OrthoDB" id="416253at2759"/>
<dbReference type="EC" id="1.1.1.307" evidence="1"/>
<comment type="catalytic activity">
    <reaction evidence="5">
        <text>xylitol + NAD(+) = D-xylose + NADH + H(+)</text>
        <dbReference type="Rhea" id="RHEA:27441"/>
        <dbReference type="ChEBI" id="CHEBI:15378"/>
        <dbReference type="ChEBI" id="CHEBI:17151"/>
        <dbReference type="ChEBI" id="CHEBI:53455"/>
        <dbReference type="ChEBI" id="CHEBI:57540"/>
        <dbReference type="ChEBI" id="CHEBI:57945"/>
        <dbReference type="EC" id="1.1.1.307"/>
    </reaction>
</comment>
<comment type="caution">
    <text evidence="10">The sequence shown here is derived from an EMBL/GenBank/DDBJ whole genome shotgun (WGS) entry which is preliminary data.</text>
</comment>
<evidence type="ECO:0000256" key="7">
    <source>
        <dbReference type="PIRSR" id="PIRSR000097-2"/>
    </source>
</evidence>
<organism evidence="10 11">
    <name type="scientific">Penicillium salamii</name>
    <dbReference type="NCBI Taxonomy" id="1612424"/>
    <lineage>
        <taxon>Eukaryota</taxon>
        <taxon>Fungi</taxon>
        <taxon>Dikarya</taxon>
        <taxon>Ascomycota</taxon>
        <taxon>Pezizomycotina</taxon>
        <taxon>Eurotiomycetes</taxon>
        <taxon>Eurotiomycetidae</taxon>
        <taxon>Eurotiales</taxon>
        <taxon>Aspergillaceae</taxon>
        <taxon>Penicillium</taxon>
    </lineage>
</organism>
<dbReference type="InterPro" id="IPR036812">
    <property type="entry name" value="NAD(P)_OxRdtase_dom_sf"/>
</dbReference>
<dbReference type="Pfam" id="PF00248">
    <property type="entry name" value="Aldo_ket_red"/>
    <property type="match status" value="1"/>
</dbReference>